<proteinExistence type="predicted"/>
<accession>A0A644YVB9</accession>
<organism evidence="1">
    <name type="scientific">bioreactor metagenome</name>
    <dbReference type="NCBI Taxonomy" id="1076179"/>
    <lineage>
        <taxon>unclassified sequences</taxon>
        <taxon>metagenomes</taxon>
        <taxon>ecological metagenomes</taxon>
    </lineage>
</organism>
<comment type="caution">
    <text evidence="1">The sequence shown here is derived from an EMBL/GenBank/DDBJ whole genome shotgun (WGS) entry which is preliminary data.</text>
</comment>
<sequence>MPESAGTGTEHHCCKSIKKFSLSLLLGDPDGEGRVFVGFGLDEHAT</sequence>
<evidence type="ECO:0000313" key="1">
    <source>
        <dbReference type="EMBL" id="MPM30413.1"/>
    </source>
</evidence>
<reference evidence="1" key="1">
    <citation type="submission" date="2019-08" db="EMBL/GenBank/DDBJ databases">
        <authorList>
            <person name="Kucharzyk K."/>
            <person name="Murdoch R.W."/>
            <person name="Higgins S."/>
            <person name="Loffler F."/>
        </authorList>
    </citation>
    <scope>NUCLEOTIDE SEQUENCE</scope>
</reference>
<dbReference type="AlphaFoldDB" id="A0A644YVB9"/>
<dbReference type="EMBL" id="VSSQ01005779">
    <property type="protein sequence ID" value="MPM30413.1"/>
    <property type="molecule type" value="Genomic_DNA"/>
</dbReference>
<name>A0A644YVB9_9ZZZZ</name>
<gene>
    <name evidence="1" type="ORF">SDC9_76962</name>
</gene>
<protein>
    <submittedName>
        <fullName evidence="1">Uncharacterized protein</fullName>
    </submittedName>
</protein>